<protein>
    <recommendedName>
        <fullName evidence="11">RING-type domain-containing protein</fullName>
    </recommendedName>
</protein>
<dbReference type="InterPro" id="IPR058030">
    <property type="entry name" value="TRIM8/14/16/25/29/45/65_CC"/>
</dbReference>
<feature type="region of interest" description="Disordered" evidence="6">
    <location>
        <begin position="135"/>
        <end position="156"/>
    </location>
</feature>
<dbReference type="SMART" id="SM00184">
    <property type="entry name" value="RING"/>
    <property type="match status" value="1"/>
</dbReference>
<evidence type="ECO:0008006" key="11">
    <source>
        <dbReference type="Google" id="ProtNLM"/>
    </source>
</evidence>
<dbReference type="SMART" id="SM00336">
    <property type="entry name" value="BBOX"/>
    <property type="match status" value="1"/>
</dbReference>
<feature type="domain" description="B box-type" evidence="9">
    <location>
        <begin position="75"/>
        <end position="115"/>
    </location>
</feature>
<evidence type="ECO:0000256" key="3">
    <source>
        <dbReference type="ARBA" id="ARBA00022833"/>
    </source>
</evidence>
<name>A0A3B4FS02_9CICH</name>
<evidence type="ECO:0000256" key="4">
    <source>
        <dbReference type="PROSITE-ProRule" id="PRU00024"/>
    </source>
</evidence>
<dbReference type="GO" id="GO:0008270">
    <property type="term" value="F:zinc ion binding"/>
    <property type="evidence" value="ECO:0007669"/>
    <property type="project" value="UniProtKB-KW"/>
</dbReference>
<dbReference type="InterPro" id="IPR051051">
    <property type="entry name" value="E3_ubiq-ligase_TRIM/RNF"/>
</dbReference>
<dbReference type="Pfam" id="PF00643">
    <property type="entry name" value="zf-B_box"/>
    <property type="match status" value="1"/>
</dbReference>
<dbReference type="Ensembl" id="ENSPNYT00000013680.1">
    <property type="protein sequence ID" value="ENSPNYP00000013352.1"/>
    <property type="gene ID" value="ENSPNYG00000010113.1"/>
</dbReference>
<keyword evidence="7" id="KW-0812">Transmembrane</keyword>
<evidence type="ECO:0000256" key="5">
    <source>
        <dbReference type="SAM" id="Coils"/>
    </source>
</evidence>
<evidence type="ECO:0000259" key="9">
    <source>
        <dbReference type="PROSITE" id="PS50119"/>
    </source>
</evidence>
<organism evidence="10">
    <name type="scientific">Pundamilia nyererei</name>
    <dbReference type="NCBI Taxonomy" id="303518"/>
    <lineage>
        <taxon>Eukaryota</taxon>
        <taxon>Metazoa</taxon>
        <taxon>Chordata</taxon>
        <taxon>Craniata</taxon>
        <taxon>Vertebrata</taxon>
        <taxon>Euteleostomi</taxon>
        <taxon>Actinopterygii</taxon>
        <taxon>Neopterygii</taxon>
        <taxon>Teleostei</taxon>
        <taxon>Neoteleostei</taxon>
        <taxon>Acanthomorphata</taxon>
        <taxon>Ovalentaria</taxon>
        <taxon>Cichlomorphae</taxon>
        <taxon>Cichliformes</taxon>
        <taxon>Cichlidae</taxon>
        <taxon>African cichlids</taxon>
        <taxon>Pseudocrenilabrinae</taxon>
        <taxon>Haplochromini</taxon>
        <taxon>Pundamilia</taxon>
    </lineage>
</organism>
<dbReference type="PROSITE" id="PS50089">
    <property type="entry name" value="ZF_RING_2"/>
    <property type="match status" value="1"/>
</dbReference>
<dbReference type="PROSITE" id="PS00518">
    <property type="entry name" value="ZF_RING_1"/>
    <property type="match status" value="1"/>
</dbReference>
<keyword evidence="3" id="KW-0862">Zinc</keyword>
<dbReference type="InterPro" id="IPR017907">
    <property type="entry name" value="Znf_RING_CS"/>
</dbReference>
<accession>A0A3B4FS02</accession>
<dbReference type="AlphaFoldDB" id="A0A3B4FS02"/>
<evidence type="ECO:0000256" key="6">
    <source>
        <dbReference type="SAM" id="MobiDB-lite"/>
    </source>
</evidence>
<evidence type="ECO:0000256" key="2">
    <source>
        <dbReference type="ARBA" id="ARBA00022771"/>
    </source>
</evidence>
<proteinExistence type="predicted"/>
<dbReference type="STRING" id="303518.ENSPNYP00000013352"/>
<evidence type="ECO:0000313" key="10">
    <source>
        <dbReference type="Ensembl" id="ENSPNYP00000013352.1"/>
    </source>
</evidence>
<dbReference type="SUPFAM" id="SSF57845">
    <property type="entry name" value="B-box zinc-binding domain"/>
    <property type="match status" value="1"/>
</dbReference>
<feature type="coiled-coil region" evidence="5">
    <location>
        <begin position="177"/>
        <end position="222"/>
    </location>
</feature>
<dbReference type="InterPro" id="IPR027370">
    <property type="entry name" value="Znf-RING_euk"/>
</dbReference>
<keyword evidence="5" id="KW-0175">Coiled coil</keyword>
<evidence type="ECO:0000256" key="1">
    <source>
        <dbReference type="ARBA" id="ARBA00022723"/>
    </source>
</evidence>
<sequence length="281" mass="32153">MASASSLLCEEQFLCSICLNTFTDPVTTPCGHNYCKTCITEYWDSKVLAKPGEVPCDVCIGPKRKHKLIDPVSNLKGRVCQKHDKMLELFCCTDQVCICFMCLKDDHVTHVTIPSERAFREGKARLESLTSEMKAMEKTKSSHVKEAKRSARQNKDESEREVADIAVVLGALVASLLKNQDELIKLIQEKHKAVETQAETHIALLEEEVDELRRGIAELEEFLQTEDHLHFLHSCSSLHYLGFWGGVCILYYTAIKNLFLRNFFWTFFFCNFRLYSPMPCL</sequence>
<keyword evidence="2 4" id="KW-0863">Zinc-finger</keyword>
<dbReference type="CDD" id="cd19769">
    <property type="entry name" value="Bbox2_TRIM16-like"/>
    <property type="match status" value="1"/>
</dbReference>
<dbReference type="InterPro" id="IPR000315">
    <property type="entry name" value="Znf_B-box"/>
</dbReference>
<feature type="domain" description="RING-type" evidence="8">
    <location>
        <begin position="15"/>
        <end position="59"/>
    </location>
</feature>
<dbReference type="PANTHER" id="PTHR25465:SF32">
    <property type="entry name" value="BLOODTHIRSTY-RELATED GENE FAMILY, MEMBER 16 ISOFORM X1-RELATED"/>
    <property type="match status" value="1"/>
</dbReference>
<dbReference type="GeneTree" id="ENSGT01150000286950"/>
<reference evidence="10" key="1">
    <citation type="submission" date="2023-09" db="UniProtKB">
        <authorList>
            <consortium name="Ensembl"/>
        </authorList>
    </citation>
    <scope>IDENTIFICATION</scope>
</reference>
<evidence type="ECO:0000256" key="7">
    <source>
        <dbReference type="SAM" id="Phobius"/>
    </source>
</evidence>
<dbReference type="InterPro" id="IPR013083">
    <property type="entry name" value="Znf_RING/FYVE/PHD"/>
</dbReference>
<dbReference type="InterPro" id="IPR001841">
    <property type="entry name" value="Znf_RING"/>
</dbReference>
<dbReference type="Gene3D" id="3.30.160.60">
    <property type="entry name" value="Classic Zinc Finger"/>
    <property type="match status" value="1"/>
</dbReference>
<dbReference type="Pfam" id="PF25600">
    <property type="entry name" value="TRIM_CC"/>
    <property type="match status" value="1"/>
</dbReference>
<dbReference type="Pfam" id="PF13445">
    <property type="entry name" value="zf-RING_UBOX"/>
    <property type="match status" value="1"/>
</dbReference>
<keyword evidence="7" id="KW-1133">Transmembrane helix</keyword>
<dbReference type="Gene3D" id="3.30.40.10">
    <property type="entry name" value="Zinc/RING finger domain, C3HC4 (zinc finger)"/>
    <property type="match status" value="1"/>
</dbReference>
<keyword evidence="7" id="KW-0472">Membrane</keyword>
<dbReference type="SUPFAM" id="SSF57850">
    <property type="entry name" value="RING/U-box"/>
    <property type="match status" value="1"/>
</dbReference>
<dbReference type="PANTHER" id="PTHR25465">
    <property type="entry name" value="B-BOX DOMAIN CONTAINING"/>
    <property type="match status" value="1"/>
</dbReference>
<evidence type="ECO:0000259" key="8">
    <source>
        <dbReference type="PROSITE" id="PS50089"/>
    </source>
</evidence>
<keyword evidence="1" id="KW-0479">Metal-binding</keyword>
<dbReference type="PROSITE" id="PS50119">
    <property type="entry name" value="ZF_BBOX"/>
    <property type="match status" value="1"/>
</dbReference>
<feature type="transmembrane region" description="Helical" evidence="7">
    <location>
        <begin position="238"/>
        <end position="255"/>
    </location>
</feature>